<evidence type="ECO:0000313" key="1">
    <source>
        <dbReference type="EMBL" id="KAI8439251.1"/>
    </source>
</evidence>
<organism evidence="1 2">
    <name type="scientific">Choristoneura fumiferana</name>
    <name type="common">Spruce budworm moth</name>
    <name type="synonym">Archips fumiferana</name>
    <dbReference type="NCBI Taxonomy" id="7141"/>
    <lineage>
        <taxon>Eukaryota</taxon>
        <taxon>Metazoa</taxon>
        <taxon>Ecdysozoa</taxon>
        <taxon>Arthropoda</taxon>
        <taxon>Hexapoda</taxon>
        <taxon>Insecta</taxon>
        <taxon>Pterygota</taxon>
        <taxon>Neoptera</taxon>
        <taxon>Endopterygota</taxon>
        <taxon>Lepidoptera</taxon>
        <taxon>Glossata</taxon>
        <taxon>Ditrysia</taxon>
        <taxon>Tortricoidea</taxon>
        <taxon>Tortricidae</taxon>
        <taxon>Tortricinae</taxon>
        <taxon>Choristoneura</taxon>
    </lineage>
</organism>
<dbReference type="EMBL" id="CM046123">
    <property type="protein sequence ID" value="KAI8439251.1"/>
    <property type="molecule type" value="Genomic_DNA"/>
</dbReference>
<name>A0ACC0KSW4_CHOFU</name>
<gene>
    <name evidence="1" type="ORF">MSG28_013090</name>
</gene>
<accession>A0ACC0KSW4</accession>
<evidence type="ECO:0000313" key="2">
    <source>
        <dbReference type="Proteomes" id="UP001064048"/>
    </source>
</evidence>
<keyword evidence="2" id="KW-1185">Reference proteome</keyword>
<sequence>MSQDTTITATTSGNSHVVLCDNTGWAHLVSRSWEITPFKAYELSISLAQQLPHDPLLVTIGDDEAGTNPLIKVWDWGRKDRHGNPICVRMSRAVPSHMRPTPATALAVHENKSRHLEPLVLYLEELHKKGGATEDHTTLLLTCYVKIDQHDQQGKLKEFINSKDKVIEFDVDVAIKV</sequence>
<proteinExistence type="predicted"/>
<protein>
    <submittedName>
        <fullName evidence="1">Uncharacterized protein</fullName>
    </submittedName>
</protein>
<reference evidence="1 2" key="1">
    <citation type="journal article" date="2022" name="Genome Biol. Evol.">
        <title>The Spruce Budworm Genome: Reconstructing the Evolutionary History of Antifreeze Proteins.</title>
        <authorList>
            <person name="Beliveau C."/>
            <person name="Gagne P."/>
            <person name="Picq S."/>
            <person name="Vernygora O."/>
            <person name="Keeling C.I."/>
            <person name="Pinkney K."/>
            <person name="Doucet D."/>
            <person name="Wen F."/>
            <person name="Johnston J.S."/>
            <person name="Maaroufi H."/>
            <person name="Boyle B."/>
            <person name="Laroche J."/>
            <person name="Dewar K."/>
            <person name="Juretic N."/>
            <person name="Blackburn G."/>
            <person name="Nisole A."/>
            <person name="Brunet B."/>
            <person name="Brandao M."/>
            <person name="Lumley L."/>
            <person name="Duan J."/>
            <person name="Quan G."/>
            <person name="Lucarotti C.J."/>
            <person name="Roe A.D."/>
            <person name="Sperling F.A.H."/>
            <person name="Levesque R.C."/>
            <person name="Cusson M."/>
        </authorList>
    </citation>
    <scope>NUCLEOTIDE SEQUENCE [LARGE SCALE GENOMIC DNA]</scope>
    <source>
        <strain evidence="1">Glfc:IPQL:Cfum</strain>
    </source>
</reference>
<dbReference type="Proteomes" id="UP001064048">
    <property type="component" value="Chromosome 23"/>
</dbReference>
<comment type="caution">
    <text evidence="1">The sequence shown here is derived from an EMBL/GenBank/DDBJ whole genome shotgun (WGS) entry which is preliminary data.</text>
</comment>